<dbReference type="Proteomes" id="UP000225706">
    <property type="component" value="Unassembled WGS sequence"/>
</dbReference>
<dbReference type="EMBL" id="LSMT01000834">
    <property type="protein sequence ID" value="PFX14132.1"/>
    <property type="molecule type" value="Genomic_DNA"/>
</dbReference>
<dbReference type="InterPro" id="IPR027806">
    <property type="entry name" value="HARBI1_dom"/>
</dbReference>
<dbReference type="InterPro" id="IPR011604">
    <property type="entry name" value="PDDEXK-like_dom_sf"/>
</dbReference>
<dbReference type="PROSITE" id="PS50966">
    <property type="entry name" value="ZF_SWIM"/>
    <property type="match status" value="1"/>
</dbReference>
<protein>
    <recommendedName>
        <fullName evidence="4">SWIM-type domain-containing protein</fullName>
    </recommendedName>
</protein>
<comment type="caution">
    <text evidence="5">The sequence shown here is derived from an EMBL/GenBank/DDBJ whole genome shotgun (WGS) entry which is preliminary data.</text>
</comment>
<keyword evidence="2" id="KW-0479">Metal-binding</keyword>
<reference evidence="6" key="1">
    <citation type="journal article" date="2017" name="bioRxiv">
        <title>Comparative analysis of the genomes of Stylophora pistillata and Acropora digitifera provides evidence for extensive differences between species of corals.</title>
        <authorList>
            <person name="Voolstra C.R."/>
            <person name="Li Y."/>
            <person name="Liew Y.J."/>
            <person name="Baumgarten S."/>
            <person name="Zoccola D."/>
            <person name="Flot J.-F."/>
            <person name="Tambutte S."/>
            <person name="Allemand D."/>
            <person name="Aranda M."/>
        </authorList>
    </citation>
    <scope>NUCLEOTIDE SEQUENCE [LARGE SCALE GENOMIC DNA]</scope>
</reference>
<dbReference type="AlphaFoldDB" id="A0A2B4RCZ9"/>
<comment type="cofactor">
    <cofactor evidence="1">
        <name>a divalent metal cation</name>
        <dbReference type="ChEBI" id="CHEBI:60240"/>
    </cofactor>
</comment>
<name>A0A2B4RCZ9_STYPI</name>
<keyword evidence="3" id="KW-0863">Zinc-finger</keyword>
<dbReference type="SUPFAM" id="SSF52980">
    <property type="entry name" value="Restriction endonuclease-like"/>
    <property type="match status" value="1"/>
</dbReference>
<dbReference type="PANTHER" id="PTHR23080:SF63">
    <property type="entry name" value="TICK TRANSPOSON"/>
    <property type="match status" value="1"/>
</dbReference>
<dbReference type="PANTHER" id="PTHR23080">
    <property type="entry name" value="THAP DOMAIN PROTEIN"/>
    <property type="match status" value="1"/>
</dbReference>
<dbReference type="InterPro" id="IPR027805">
    <property type="entry name" value="Transposase_HTH_dom"/>
</dbReference>
<proteinExistence type="predicted"/>
<gene>
    <name evidence="5" type="ORF">AWC38_SpisGene21734</name>
</gene>
<sequence length="813" mass="91425">MFKRQQLDASGLVLENINFGEVTSAEEVVKEENEASNLCLSCGHDDFMSCSASQTDLCQTTSSMAQTEEFEYMFSGDGYQPPNQDYFNTDEKVRFYTGLPSTEILMTVFDHVAASITRRNQTLSKFQEFVMVLMKLRLNIPFQELAYRFQVSLSTVSRIFCSWLTTMDSRLSPLIYWPDRDQLRETMPMCFQQAFGKKVTVVIDCFEVFIDRPSNLLARAQTFSTYKHHNTIKVLIGITPQGTISFISEAWGGRTSDKYLTENCGLLDKLMPGDMIMADRGFTIAESVGMKQAQLVIPAFTKGKTQLDPVDVEKTRGIASVRIHVERVIGLLRRKYTILQGTLPTDFLICNESRTPESKVPLIDRIIRQRHTGGQAIQSFLDNQQSASGRSGYKGRIVLHYIATAGSQALSTEREGVKSRDLSKFPSISFAEVESFAQNELGCEYTRKAYKFFAEPGYLYDKKLQYSANHVKVTSKCYRSMKKSEPPHILSVQIGLADKSICGKCSCVAGASGYCRHVVRLLFYLSHCKHLGLKSLPDELTCTSLLQMWSFPRQRKIANKAIQDVMVNKPEAGADYTRFVKSNLYSPTTAYPLMHAEMMTSLNPQPLMATVLPSASKMILISPVATSFDTAIKLERQTISQSNKEMWYYLREKRITASKFGKVAKRKTNFESLVTQLNPSRRLVTADMQRGIDMKPVAAMVYADTAKQGKVNLFPSGLIINSRSPWLGCSPDKKVSDSSAEEHGYLPFGLFETQVVKEGSTDFDGVPYICNQAAVSEEKPITKCSVSWAFLDWNGMTFSVISMRQLSSVKEML</sequence>
<evidence type="ECO:0000256" key="2">
    <source>
        <dbReference type="ARBA" id="ARBA00022723"/>
    </source>
</evidence>
<evidence type="ECO:0000313" key="5">
    <source>
        <dbReference type="EMBL" id="PFX14132.1"/>
    </source>
</evidence>
<dbReference type="GO" id="GO:0006281">
    <property type="term" value="P:DNA repair"/>
    <property type="evidence" value="ECO:0007669"/>
    <property type="project" value="UniProtKB-ARBA"/>
</dbReference>
<dbReference type="Pfam" id="PF13359">
    <property type="entry name" value="DDE_Tnp_4"/>
    <property type="match status" value="1"/>
</dbReference>
<dbReference type="OrthoDB" id="7331812at2759"/>
<dbReference type="InterPro" id="IPR011335">
    <property type="entry name" value="Restrct_endonuc-II-like"/>
</dbReference>
<evidence type="ECO:0000259" key="4">
    <source>
        <dbReference type="PROSITE" id="PS50966"/>
    </source>
</evidence>
<dbReference type="Gene3D" id="3.90.320.10">
    <property type="match status" value="1"/>
</dbReference>
<organism evidence="5 6">
    <name type="scientific">Stylophora pistillata</name>
    <name type="common">Smooth cauliflower coral</name>
    <dbReference type="NCBI Taxonomy" id="50429"/>
    <lineage>
        <taxon>Eukaryota</taxon>
        <taxon>Metazoa</taxon>
        <taxon>Cnidaria</taxon>
        <taxon>Anthozoa</taxon>
        <taxon>Hexacorallia</taxon>
        <taxon>Scleractinia</taxon>
        <taxon>Astrocoeniina</taxon>
        <taxon>Pocilloporidae</taxon>
        <taxon>Stylophora</taxon>
    </lineage>
</organism>
<dbReference type="GO" id="GO:0008270">
    <property type="term" value="F:zinc ion binding"/>
    <property type="evidence" value="ECO:0007669"/>
    <property type="project" value="UniProtKB-KW"/>
</dbReference>
<feature type="domain" description="SWIM-type" evidence="4">
    <location>
        <begin position="490"/>
        <end position="526"/>
    </location>
</feature>
<dbReference type="Pfam" id="PF09588">
    <property type="entry name" value="YqaJ"/>
    <property type="match status" value="1"/>
</dbReference>
<dbReference type="InterPro" id="IPR019080">
    <property type="entry name" value="YqaJ_viral_recombinase"/>
</dbReference>
<keyword evidence="6" id="KW-1185">Reference proteome</keyword>
<evidence type="ECO:0000256" key="3">
    <source>
        <dbReference type="PROSITE-ProRule" id="PRU00325"/>
    </source>
</evidence>
<evidence type="ECO:0000313" key="6">
    <source>
        <dbReference type="Proteomes" id="UP000225706"/>
    </source>
</evidence>
<accession>A0A2B4RCZ9</accession>
<dbReference type="Pfam" id="PF13613">
    <property type="entry name" value="HTH_Tnp_4"/>
    <property type="match status" value="1"/>
</dbReference>
<evidence type="ECO:0000256" key="1">
    <source>
        <dbReference type="ARBA" id="ARBA00001968"/>
    </source>
</evidence>
<keyword evidence="3" id="KW-0862">Zinc</keyword>
<dbReference type="InterPro" id="IPR007527">
    <property type="entry name" value="Znf_SWIM"/>
</dbReference>